<comment type="caution">
    <text evidence="1">The sequence shown here is derived from an EMBL/GenBank/DDBJ whole genome shotgun (WGS) entry which is preliminary data.</text>
</comment>
<reference evidence="1 2" key="1">
    <citation type="submission" date="2021-06" db="EMBL/GenBank/DDBJ databases">
        <authorList>
            <person name="Palmer J.M."/>
        </authorList>
    </citation>
    <scope>NUCLEOTIDE SEQUENCE [LARGE SCALE GENOMIC DNA]</scope>
    <source>
        <strain evidence="1 2">XR_2019</strain>
        <tissue evidence="1">Muscle</tissue>
    </source>
</reference>
<evidence type="ECO:0000313" key="1">
    <source>
        <dbReference type="EMBL" id="MEQ2260859.1"/>
    </source>
</evidence>
<gene>
    <name evidence="1" type="ORF">XENORESO_004956</name>
</gene>
<organism evidence="1 2">
    <name type="scientific">Xenotaenia resolanae</name>
    <dbReference type="NCBI Taxonomy" id="208358"/>
    <lineage>
        <taxon>Eukaryota</taxon>
        <taxon>Metazoa</taxon>
        <taxon>Chordata</taxon>
        <taxon>Craniata</taxon>
        <taxon>Vertebrata</taxon>
        <taxon>Euteleostomi</taxon>
        <taxon>Actinopterygii</taxon>
        <taxon>Neopterygii</taxon>
        <taxon>Teleostei</taxon>
        <taxon>Neoteleostei</taxon>
        <taxon>Acanthomorphata</taxon>
        <taxon>Ovalentaria</taxon>
        <taxon>Atherinomorphae</taxon>
        <taxon>Cyprinodontiformes</taxon>
        <taxon>Goodeidae</taxon>
        <taxon>Xenotaenia</taxon>
    </lineage>
</organism>
<sequence>MRQRIINIFAVISESHYLTSCSSVFFLHGRLGPVSITETRFTHLDLHVNDKSELNFIPVFLPSYVRFVSDSEHRADDVMEKGWASSRVADPPHCCHINELSYSICLWSSTLSLAAAPLPFAGPECVCGRMVSEV</sequence>
<name>A0ABV0VUS2_9TELE</name>
<keyword evidence="2" id="KW-1185">Reference proteome</keyword>
<protein>
    <submittedName>
        <fullName evidence="1">Uncharacterized protein</fullName>
    </submittedName>
</protein>
<dbReference type="Proteomes" id="UP001444071">
    <property type="component" value="Unassembled WGS sequence"/>
</dbReference>
<proteinExistence type="predicted"/>
<dbReference type="EMBL" id="JAHRIM010011409">
    <property type="protein sequence ID" value="MEQ2260859.1"/>
    <property type="molecule type" value="Genomic_DNA"/>
</dbReference>
<accession>A0ABV0VUS2</accession>
<evidence type="ECO:0000313" key="2">
    <source>
        <dbReference type="Proteomes" id="UP001444071"/>
    </source>
</evidence>